<dbReference type="AlphaFoldDB" id="T1C2A7"/>
<dbReference type="InterPro" id="IPR023148">
    <property type="entry name" value="tRNA_m1G_MeTrfase_C_sf"/>
</dbReference>
<evidence type="ECO:0000256" key="2">
    <source>
        <dbReference type="ARBA" id="ARBA00004496"/>
    </source>
</evidence>
<evidence type="ECO:0000256" key="3">
    <source>
        <dbReference type="ARBA" id="ARBA00007630"/>
    </source>
</evidence>
<dbReference type="GO" id="GO:0005829">
    <property type="term" value="C:cytosol"/>
    <property type="evidence" value="ECO:0007669"/>
    <property type="project" value="TreeGrafter"/>
</dbReference>
<evidence type="ECO:0000256" key="15">
    <source>
        <dbReference type="SAM" id="MobiDB-lite"/>
    </source>
</evidence>
<evidence type="ECO:0000256" key="9">
    <source>
        <dbReference type="ARBA" id="ARBA00022679"/>
    </source>
</evidence>
<evidence type="ECO:0000256" key="14">
    <source>
        <dbReference type="ARBA" id="ARBA00047783"/>
    </source>
</evidence>
<evidence type="ECO:0000259" key="16">
    <source>
        <dbReference type="Pfam" id="PF01746"/>
    </source>
</evidence>
<reference evidence="17" key="1">
    <citation type="submission" date="2013-08" db="EMBL/GenBank/DDBJ databases">
        <authorList>
            <person name="Mendez C."/>
            <person name="Richter M."/>
            <person name="Ferrer M."/>
            <person name="Sanchez J."/>
        </authorList>
    </citation>
    <scope>NUCLEOTIDE SEQUENCE</scope>
</reference>
<comment type="function">
    <text evidence="1">Specifically methylates guanosine-37 in various tRNAs.</text>
</comment>
<reference evidence="17" key="2">
    <citation type="journal article" date="2014" name="ISME J.">
        <title>Microbial stratification in low pH oxic and suboxic macroscopic growths along an acid mine drainage.</title>
        <authorList>
            <person name="Mendez-Garcia C."/>
            <person name="Mesa V."/>
            <person name="Sprenger R.R."/>
            <person name="Richter M."/>
            <person name="Diez M.S."/>
            <person name="Solano J."/>
            <person name="Bargiela R."/>
            <person name="Golyshina O.V."/>
            <person name="Manteca A."/>
            <person name="Ramos J.L."/>
            <person name="Gallego J.R."/>
            <person name="Llorente I."/>
            <person name="Martins Dos Santos V.A."/>
            <person name="Jensen O.N."/>
            <person name="Pelaez A.I."/>
            <person name="Sanchez J."/>
            <person name="Ferrer M."/>
        </authorList>
    </citation>
    <scope>NUCLEOTIDE SEQUENCE</scope>
</reference>
<evidence type="ECO:0000256" key="6">
    <source>
        <dbReference type="ARBA" id="ARBA00014679"/>
    </source>
</evidence>
<keyword evidence="7" id="KW-0963">Cytoplasm</keyword>
<evidence type="ECO:0000256" key="4">
    <source>
        <dbReference type="ARBA" id="ARBA00011738"/>
    </source>
</evidence>
<proteinExistence type="inferred from homology"/>
<dbReference type="Pfam" id="PF01746">
    <property type="entry name" value="tRNA_m1G_MT"/>
    <property type="match status" value="1"/>
</dbReference>
<comment type="caution">
    <text evidence="17">The sequence shown here is derived from an EMBL/GenBank/DDBJ whole genome shotgun (WGS) entry which is preliminary data.</text>
</comment>
<dbReference type="InterPro" id="IPR016009">
    <property type="entry name" value="tRNA_MeTrfase_TRMD/TRM10"/>
</dbReference>
<comment type="catalytic activity">
    <reaction evidence="14">
        <text>guanosine(37) in tRNA + S-adenosyl-L-methionine = N(1)-methylguanosine(37) in tRNA + S-adenosyl-L-homocysteine + H(+)</text>
        <dbReference type="Rhea" id="RHEA:36899"/>
        <dbReference type="Rhea" id="RHEA-COMP:10145"/>
        <dbReference type="Rhea" id="RHEA-COMP:10147"/>
        <dbReference type="ChEBI" id="CHEBI:15378"/>
        <dbReference type="ChEBI" id="CHEBI:57856"/>
        <dbReference type="ChEBI" id="CHEBI:59789"/>
        <dbReference type="ChEBI" id="CHEBI:73542"/>
        <dbReference type="ChEBI" id="CHEBI:74269"/>
        <dbReference type="EC" id="2.1.1.228"/>
    </reaction>
</comment>
<dbReference type="PANTHER" id="PTHR46417">
    <property type="entry name" value="TRNA (GUANINE-N(1)-)-METHYLTRANSFERASE"/>
    <property type="match status" value="1"/>
</dbReference>
<accession>T1C2A7</accession>
<sequence>MRFDIVTLSPSFFDGLADYGVLGRALRDGTIRLKTWDLRQFAEGPHRRVDDRPYGGGPGMVLLAEPLWQAIEAVRQEAPVDAPVVFLSPQGQLLKQHLVEDLARRPGLILVCGRYEGVDERWVDAQVDLEISIGDFVLTGGEIPAMALVDAVSRWVPGTLGDRVSAVFESFREGRLDAPSYTRPERWRGRAVPQVLLDGHHEAIRHWRELESAQRTRSRRPDLLEQGARMESFGAPLGKSEKERHN</sequence>
<feature type="region of interest" description="Disordered" evidence="15">
    <location>
        <begin position="216"/>
        <end position="246"/>
    </location>
</feature>
<dbReference type="FunFam" id="3.40.1280.10:FF:000001">
    <property type="entry name" value="tRNA (guanine-N(1)-)-methyltransferase"/>
    <property type="match status" value="1"/>
</dbReference>
<evidence type="ECO:0000256" key="5">
    <source>
        <dbReference type="ARBA" id="ARBA00012807"/>
    </source>
</evidence>
<dbReference type="InterPro" id="IPR029028">
    <property type="entry name" value="Alpha/beta_knot_MTases"/>
</dbReference>
<dbReference type="CDD" id="cd18080">
    <property type="entry name" value="TrmD-like"/>
    <property type="match status" value="1"/>
</dbReference>
<comment type="similarity">
    <text evidence="3">Belongs to the RNA methyltransferase TrmD family.</text>
</comment>
<dbReference type="NCBIfam" id="TIGR00088">
    <property type="entry name" value="trmD"/>
    <property type="match status" value="1"/>
</dbReference>
<dbReference type="EC" id="2.1.1.228" evidence="5"/>
<organism evidence="17">
    <name type="scientific">mine drainage metagenome</name>
    <dbReference type="NCBI Taxonomy" id="410659"/>
    <lineage>
        <taxon>unclassified sequences</taxon>
        <taxon>metagenomes</taxon>
        <taxon>ecological metagenomes</taxon>
    </lineage>
</organism>
<protein>
    <recommendedName>
        <fullName evidence="6">tRNA (guanine-N(1)-)-methyltransferase</fullName>
        <ecNumber evidence="5">2.1.1.228</ecNumber>
    </recommendedName>
    <alternativeName>
        <fullName evidence="12">M1G-methyltransferase</fullName>
    </alternativeName>
    <alternativeName>
        <fullName evidence="13">tRNA [GM37] methyltransferase</fullName>
    </alternativeName>
</protein>
<evidence type="ECO:0000256" key="1">
    <source>
        <dbReference type="ARBA" id="ARBA00002634"/>
    </source>
</evidence>
<evidence type="ECO:0000256" key="13">
    <source>
        <dbReference type="ARBA" id="ARBA00033392"/>
    </source>
</evidence>
<dbReference type="NCBIfam" id="NF000648">
    <property type="entry name" value="PRK00026.1"/>
    <property type="match status" value="1"/>
</dbReference>
<keyword evidence="11" id="KW-0819">tRNA processing</keyword>
<dbReference type="GO" id="GO:0002939">
    <property type="term" value="P:tRNA N1-guanine methylation"/>
    <property type="evidence" value="ECO:0007669"/>
    <property type="project" value="TreeGrafter"/>
</dbReference>
<dbReference type="SUPFAM" id="SSF75217">
    <property type="entry name" value="alpha/beta knot"/>
    <property type="match status" value="1"/>
</dbReference>
<gene>
    <name evidence="17" type="ORF">B1B_02348</name>
</gene>
<dbReference type="GO" id="GO:0052906">
    <property type="term" value="F:tRNA (guanine(37)-N1)-methyltransferase activity"/>
    <property type="evidence" value="ECO:0007669"/>
    <property type="project" value="UniProtKB-EC"/>
</dbReference>
<dbReference type="InterPro" id="IPR029026">
    <property type="entry name" value="tRNA_m1G_MTases_N"/>
</dbReference>
<dbReference type="PANTHER" id="PTHR46417:SF1">
    <property type="entry name" value="TRNA (GUANINE-N(1)-)-METHYLTRANSFERASE"/>
    <property type="match status" value="1"/>
</dbReference>
<comment type="subcellular location">
    <subcellularLocation>
        <location evidence="2">Cytoplasm</location>
    </subcellularLocation>
</comment>
<evidence type="ECO:0000256" key="10">
    <source>
        <dbReference type="ARBA" id="ARBA00022691"/>
    </source>
</evidence>
<evidence type="ECO:0000256" key="8">
    <source>
        <dbReference type="ARBA" id="ARBA00022603"/>
    </source>
</evidence>
<name>T1C2A7_9ZZZZ</name>
<comment type="subunit">
    <text evidence="4">Homodimer.</text>
</comment>
<evidence type="ECO:0000313" key="17">
    <source>
        <dbReference type="EMBL" id="EQD75023.1"/>
    </source>
</evidence>
<evidence type="ECO:0000256" key="11">
    <source>
        <dbReference type="ARBA" id="ARBA00022694"/>
    </source>
</evidence>
<keyword evidence="10" id="KW-0949">S-adenosyl-L-methionine</keyword>
<dbReference type="PIRSF" id="PIRSF000386">
    <property type="entry name" value="tRNA_mtase"/>
    <property type="match status" value="1"/>
</dbReference>
<dbReference type="InterPro" id="IPR002649">
    <property type="entry name" value="tRNA_m1G_MeTrfase_TrmD"/>
</dbReference>
<dbReference type="EMBL" id="AUZY01001388">
    <property type="protein sequence ID" value="EQD75023.1"/>
    <property type="molecule type" value="Genomic_DNA"/>
</dbReference>
<keyword evidence="9 17" id="KW-0808">Transferase</keyword>
<dbReference type="Gene3D" id="1.10.1270.20">
    <property type="entry name" value="tRNA(m1g37)methyltransferase, domain 2"/>
    <property type="match status" value="1"/>
</dbReference>
<evidence type="ECO:0000256" key="7">
    <source>
        <dbReference type="ARBA" id="ARBA00022490"/>
    </source>
</evidence>
<feature type="domain" description="tRNA methyltransferase TRMD/TRM10-type" evidence="16">
    <location>
        <begin position="1"/>
        <end position="226"/>
    </location>
</feature>
<keyword evidence="8 17" id="KW-0489">Methyltransferase</keyword>
<dbReference type="HAMAP" id="MF_00605">
    <property type="entry name" value="TrmD"/>
    <property type="match status" value="1"/>
</dbReference>
<evidence type="ECO:0000256" key="12">
    <source>
        <dbReference type="ARBA" id="ARBA00029736"/>
    </source>
</evidence>
<dbReference type="Gene3D" id="3.40.1280.10">
    <property type="match status" value="1"/>
</dbReference>